<evidence type="ECO:0000256" key="2">
    <source>
        <dbReference type="ARBA" id="ARBA00022741"/>
    </source>
</evidence>
<accession>F9NXA0</accession>
<dbReference type="EMBL" id="AFUN01000038">
    <property type="protein sequence ID" value="EGR95481.1"/>
    <property type="molecule type" value="Genomic_DNA"/>
</dbReference>
<dbReference type="PROSITE" id="PS50893">
    <property type="entry name" value="ABC_TRANSPORTER_2"/>
    <property type="match status" value="1"/>
</dbReference>
<evidence type="ECO:0000313" key="6">
    <source>
        <dbReference type="Proteomes" id="UP000007832"/>
    </source>
</evidence>
<dbReference type="PROSITE" id="PS00211">
    <property type="entry name" value="ABC_TRANSPORTER_1"/>
    <property type="match status" value="1"/>
</dbReference>
<dbReference type="PANTHER" id="PTHR24220">
    <property type="entry name" value="IMPORT ATP-BINDING PROTEIN"/>
    <property type="match status" value="1"/>
</dbReference>
<feature type="domain" description="ABC transporter" evidence="4">
    <location>
        <begin position="64"/>
        <end position="284"/>
    </location>
</feature>
<dbReference type="Gene3D" id="3.40.50.300">
    <property type="entry name" value="P-loop containing nucleotide triphosphate hydrolases"/>
    <property type="match status" value="1"/>
</dbReference>
<proteinExistence type="predicted"/>
<keyword evidence="1" id="KW-0813">Transport</keyword>
<dbReference type="GO" id="GO:0022857">
    <property type="term" value="F:transmembrane transporter activity"/>
    <property type="evidence" value="ECO:0007669"/>
    <property type="project" value="TreeGrafter"/>
</dbReference>
<dbReference type="InterPro" id="IPR027417">
    <property type="entry name" value="P-loop_NTPase"/>
</dbReference>
<dbReference type="InterPro" id="IPR003439">
    <property type="entry name" value="ABC_transporter-like_ATP-bd"/>
</dbReference>
<dbReference type="eggNOG" id="COG1136">
    <property type="taxonomic scope" value="Bacteria"/>
</dbReference>
<reference evidence="5 6" key="1">
    <citation type="submission" date="2011-07" db="EMBL/GenBank/DDBJ databases">
        <title>Genome Sequence of Propionibacterium acnes SK182B-JCVI.</title>
        <authorList>
            <person name="Durkin A.S."/>
            <person name="Madupu R."/>
            <person name="Hostetler J."/>
            <person name="Radune D."/>
            <person name="Torralba M."/>
            <person name="Methe B."/>
            <person name="Sutton G."/>
            <person name="Strausberg R.L."/>
            <person name="Nelson K.E."/>
        </authorList>
    </citation>
    <scope>NUCLEOTIDE SEQUENCE [LARGE SCALE GENOMIC DNA]</scope>
    <source>
        <strain evidence="5 6">SK182B-JCVI</strain>
    </source>
</reference>
<dbReference type="Pfam" id="PF00005">
    <property type="entry name" value="ABC_tran"/>
    <property type="match status" value="1"/>
</dbReference>
<dbReference type="CDD" id="cd03255">
    <property type="entry name" value="ABC_MJ0796_LolCDE_FtsE"/>
    <property type="match status" value="1"/>
</dbReference>
<name>F9NXA0_9ACTN</name>
<protein>
    <submittedName>
        <fullName evidence="5">ABC transporter, ATP-binding protein</fullName>
    </submittedName>
</protein>
<dbReference type="STRING" id="1574624.GCA_001642025_01298"/>
<sequence length="285" mass="30727">MQISEVIAGIMLLIRMTPISGGMTTIKHHPLPWGAGVESAFSPSHIAVNSKVNGKMVAAGGEVIRISGVSHNFSTAHNRNLALDDVTVSMPPGVMTLLHGVSGSGKTTLLNIVSGLLRPTSGTVFVEGSDIYSLSTPERDDMRLNRIGMIFQEHSLIADFTARENVELILRVRGFGSRSRTMATEALERVGIAHLQGRYPRQLSGGEAQRVGIARAIAGDRAILLADEPTGQLDRRNSQLVFELLRELAEDGEGRTVVLSSHDPTAKEYAHRSCELVDGHLEGVH</sequence>
<dbReference type="InterPro" id="IPR017871">
    <property type="entry name" value="ABC_transporter-like_CS"/>
</dbReference>
<evidence type="ECO:0000259" key="4">
    <source>
        <dbReference type="PROSITE" id="PS50893"/>
    </source>
</evidence>
<keyword evidence="2" id="KW-0547">Nucleotide-binding</keyword>
<evidence type="ECO:0000256" key="3">
    <source>
        <dbReference type="ARBA" id="ARBA00022840"/>
    </source>
</evidence>
<evidence type="ECO:0000256" key="1">
    <source>
        <dbReference type="ARBA" id="ARBA00022448"/>
    </source>
</evidence>
<organism evidence="5 6">
    <name type="scientific">[Propionibacterium] namnetense SK182B-JCVI</name>
    <dbReference type="NCBI Taxonomy" id="1051006"/>
    <lineage>
        <taxon>Bacteria</taxon>
        <taxon>Bacillati</taxon>
        <taxon>Actinomycetota</taxon>
        <taxon>Actinomycetes</taxon>
        <taxon>Propionibacteriales</taxon>
        <taxon>Propionibacteriaceae</taxon>
        <taxon>Cutibacterium</taxon>
    </lineage>
</organism>
<dbReference type="PATRIC" id="fig|1051006.4.peg.1815"/>
<dbReference type="GO" id="GO:0005524">
    <property type="term" value="F:ATP binding"/>
    <property type="evidence" value="ECO:0007669"/>
    <property type="project" value="UniProtKB-KW"/>
</dbReference>
<dbReference type="SMART" id="SM00382">
    <property type="entry name" value="AAA"/>
    <property type="match status" value="1"/>
</dbReference>
<dbReference type="InterPro" id="IPR017911">
    <property type="entry name" value="MacB-like_ATP-bd"/>
</dbReference>
<dbReference type="AlphaFoldDB" id="F9NXA0"/>
<dbReference type="GO" id="GO:0005886">
    <property type="term" value="C:plasma membrane"/>
    <property type="evidence" value="ECO:0007669"/>
    <property type="project" value="TreeGrafter"/>
</dbReference>
<dbReference type="InterPro" id="IPR003593">
    <property type="entry name" value="AAA+_ATPase"/>
</dbReference>
<dbReference type="Proteomes" id="UP000007832">
    <property type="component" value="Unassembled WGS sequence"/>
</dbReference>
<dbReference type="InterPro" id="IPR015854">
    <property type="entry name" value="ABC_transpr_LolD-like"/>
</dbReference>
<dbReference type="SUPFAM" id="SSF52540">
    <property type="entry name" value="P-loop containing nucleoside triphosphate hydrolases"/>
    <property type="match status" value="1"/>
</dbReference>
<dbReference type="GO" id="GO:0016887">
    <property type="term" value="F:ATP hydrolysis activity"/>
    <property type="evidence" value="ECO:0007669"/>
    <property type="project" value="InterPro"/>
</dbReference>
<comment type="caution">
    <text evidence="5">The sequence shown here is derived from an EMBL/GenBank/DDBJ whole genome shotgun (WGS) entry which is preliminary data.</text>
</comment>
<dbReference type="PANTHER" id="PTHR24220:SF86">
    <property type="entry name" value="ABC TRANSPORTER ABCH.1"/>
    <property type="match status" value="1"/>
</dbReference>
<gene>
    <name evidence="5" type="ORF">HMPREF1162_2078</name>
</gene>
<keyword evidence="3 5" id="KW-0067">ATP-binding</keyword>
<evidence type="ECO:0000313" key="5">
    <source>
        <dbReference type="EMBL" id="EGR95481.1"/>
    </source>
</evidence>